<comment type="function">
    <text evidence="5">Toxic component of a toxin-antitoxin (TA) system. An RNase.</text>
</comment>
<dbReference type="AlphaFoldDB" id="A0A1H5X7E2"/>
<keyword evidence="4 5" id="KW-0378">Hydrolase</keyword>
<evidence type="ECO:0000256" key="1">
    <source>
        <dbReference type="ARBA" id="ARBA00022649"/>
    </source>
</evidence>
<keyword evidence="5" id="KW-0800">Toxin</keyword>
<dbReference type="Proteomes" id="UP000296733">
    <property type="component" value="Chromosome"/>
</dbReference>
<dbReference type="KEGG" id="hlm:DV707_00195"/>
<dbReference type="EMBL" id="FNVN01000001">
    <property type="protein sequence ID" value="SEG07661.1"/>
    <property type="molecule type" value="Genomic_DNA"/>
</dbReference>
<dbReference type="Proteomes" id="UP000236740">
    <property type="component" value="Unassembled WGS sequence"/>
</dbReference>
<comment type="similarity">
    <text evidence="5">Belongs to the PINc/VapC protein family.</text>
</comment>
<protein>
    <recommendedName>
        <fullName evidence="5">Ribonuclease VapC</fullName>
        <shortName evidence="5">RNase VapC</shortName>
        <ecNumber evidence="5">3.1.-.-</ecNumber>
    </recommendedName>
    <alternativeName>
        <fullName evidence="5">Putative toxin VapC</fullName>
    </alternativeName>
</protein>
<dbReference type="GO" id="GO:0090729">
    <property type="term" value="F:toxin activity"/>
    <property type="evidence" value="ECO:0007669"/>
    <property type="project" value="UniProtKB-KW"/>
</dbReference>
<dbReference type="HAMAP" id="MF_00265">
    <property type="entry name" value="VapC_Nob1"/>
    <property type="match status" value="1"/>
</dbReference>
<feature type="binding site" evidence="5">
    <location>
        <position position="104"/>
    </location>
    <ligand>
        <name>Mg(2+)</name>
        <dbReference type="ChEBI" id="CHEBI:18420"/>
    </ligand>
</feature>
<proteinExistence type="inferred from homology"/>
<dbReference type="InterPro" id="IPR002716">
    <property type="entry name" value="PIN_dom"/>
</dbReference>
<dbReference type="EMBL" id="CP031311">
    <property type="protein sequence ID" value="QCC46227.1"/>
    <property type="molecule type" value="Genomic_DNA"/>
</dbReference>
<evidence type="ECO:0000313" key="7">
    <source>
        <dbReference type="EMBL" id="QCC46227.1"/>
    </source>
</evidence>
<dbReference type="RefSeq" id="WP_103991174.1">
    <property type="nucleotide sequence ID" value="NZ_CP031311.1"/>
</dbReference>
<reference evidence="7 10" key="2">
    <citation type="journal article" date="2019" name="Nat. Commun.">
        <title>A new type of DNA phosphorothioation-based antiviral system in archaea.</title>
        <authorList>
            <person name="Xiong L."/>
            <person name="Liu S."/>
            <person name="Chen S."/>
            <person name="Xiao Y."/>
            <person name="Zhu B."/>
            <person name="Gao Y."/>
            <person name="Zhang Y."/>
            <person name="Chen B."/>
            <person name="Luo J."/>
            <person name="Deng Z."/>
            <person name="Chen X."/>
            <person name="Wang L."/>
            <person name="Chen S."/>
        </authorList>
    </citation>
    <scope>NUCLEOTIDE SEQUENCE [LARGE SCALE GENOMIC DNA]</scope>
    <source>
        <strain evidence="7 10">CGMCC 1.10331</strain>
    </source>
</reference>
<evidence type="ECO:0000313" key="10">
    <source>
        <dbReference type="Proteomes" id="UP000296733"/>
    </source>
</evidence>
<dbReference type="OrthoDB" id="335130at2157"/>
<evidence type="ECO:0000313" key="8">
    <source>
        <dbReference type="EMBL" id="SEG07661.1"/>
    </source>
</evidence>
<dbReference type="InterPro" id="IPR029060">
    <property type="entry name" value="PIN-like_dom_sf"/>
</dbReference>
<dbReference type="GeneID" id="39856461"/>
<dbReference type="SUPFAM" id="SSF88723">
    <property type="entry name" value="PIN domain-like"/>
    <property type="match status" value="1"/>
</dbReference>
<keyword evidence="9" id="KW-1185">Reference proteome</keyword>
<keyword evidence="2 5" id="KW-0540">Nuclease</keyword>
<dbReference type="Gene3D" id="3.40.50.1010">
    <property type="entry name" value="5'-nuclease"/>
    <property type="match status" value="1"/>
</dbReference>
<evidence type="ECO:0000256" key="3">
    <source>
        <dbReference type="ARBA" id="ARBA00022723"/>
    </source>
</evidence>
<dbReference type="EC" id="3.1.-.-" evidence="5"/>
<accession>A0A1H5X7E2</accession>
<evidence type="ECO:0000256" key="2">
    <source>
        <dbReference type="ARBA" id="ARBA00022722"/>
    </source>
</evidence>
<dbReference type="Pfam" id="PF01850">
    <property type="entry name" value="PIN"/>
    <property type="match status" value="1"/>
</dbReference>
<dbReference type="GO" id="GO:0000287">
    <property type="term" value="F:magnesium ion binding"/>
    <property type="evidence" value="ECO:0007669"/>
    <property type="project" value="UniProtKB-UniRule"/>
</dbReference>
<dbReference type="GO" id="GO:0016787">
    <property type="term" value="F:hydrolase activity"/>
    <property type="evidence" value="ECO:0007669"/>
    <property type="project" value="UniProtKB-KW"/>
</dbReference>
<evidence type="ECO:0000256" key="4">
    <source>
        <dbReference type="ARBA" id="ARBA00022801"/>
    </source>
</evidence>
<keyword evidence="5" id="KW-0460">Magnesium</keyword>
<dbReference type="GO" id="GO:0004540">
    <property type="term" value="F:RNA nuclease activity"/>
    <property type="evidence" value="ECO:0007669"/>
    <property type="project" value="InterPro"/>
</dbReference>
<name>A0A1H5X7E2_9EURY</name>
<dbReference type="InterPro" id="IPR022907">
    <property type="entry name" value="VapC_family"/>
</dbReference>
<comment type="cofactor">
    <cofactor evidence="5">
        <name>Mg(2+)</name>
        <dbReference type="ChEBI" id="CHEBI:18420"/>
    </cofactor>
</comment>
<feature type="domain" description="PIN" evidence="6">
    <location>
        <begin position="2"/>
        <end position="132"/>
    </location>
</feature>
<evidence type="ECO:0000259" key="6">
    <source>
        <dbReference type="Pfam" id="PF01850"/>
    </source>
</evidence>
<reference evidence="8 9" key="1">
    <citation type="submission" date="2016-10" db="EMBL/GenBank/DDBJ databases">
        <authorList>
            <person name="de Groot N.N."/>
        </authorList>
    </citation>
    <scope>NUCLEOTIDE SEQUENCE [LARGE SCALE GENOMIC DNA]</scope>
    <source>
        <strain evidence="8 9">CGMCC 1.10331</strain>
    </source>
</reference>
<evidence type="ECO:0000256" key="5">
    <source>
        <dbReference type="HAMAP-Rule" id="MF_00265"/>
    </source>
</evidence>
<feature type="binding site" evidence="5">
    <location>
        <position position="5"/>
    </location>
    <ligand>
        <name>Mg(2+)</name>
        <dbReference type="ChEBI" id="CHEBI:18420"/>
    </ligand>
</feature>
<keyword evidence="1 5" id="KW-1277">Toxin-antitoxin system</keyword>
<sequence>MIFLDSWVWLEYLFSGEKDDEAGALIQRANTPEEGGLITPTVLAEISYRLRVVEDAEAAQEAVRAVHDYEYIDSVPLIDEIAEYAAELRYEYYEPGERELSYADAVHLATAVVHDDCDALYSGDPGFADLDEIETVVL</sequence>
<organism evidence="8 9">
    <name type="scientific">Halobellus limi</name>
    <dbReference type="NCBI Taxonomy" id="699433"/>
    <lineage>
        <taxon>Archaea</taxon>
        <taxon>Methanobacteriati</taxon>
        <taxon>Methanobacteriota</taxon>
        <taxon>Stenosarchaea group</taxon>
        <taxon>Halobacteria</taxon>
        <taxon>Halobacteriales</taxon>
        <taxon>Haloferacaceae</taxon>
        <taxon>Halobellus</taxon>
    </lineage>
</organism>
<gene>
    <name evidence="5" type="primary">vapC</name>
    <name evidence="7" type="ORF">DV707_00195</name>
    <name evidence="8" type="ORF">SAMN04488133_1521</name>
</gene>
<evidence type="ECO:0000313" key="9">
    <source>
        <dbReference type="Proteomes" id="UP000236740"/>
    </source>
</evidence>
<keyword evidence="3 5" id="KW-0479">Metal-binding</keyword>